<keyword evidence="1" id="KW-0732">Signal</keyword>
<dbReference type="RefSeq" id="WP_378517645.1">
    <property type="nucleotide sequence ID" value="NZ_CBCSDI010000009.1"/>
</dbReference>
<protein>
    <recommendedName>
        <fullName evidence="4">Carboxypeptidase regulatory-like domain-containing protein</fullName>
    </recommendedName>
</protein>
<feature type="chain" id="PRO_5045297085" description="Carboxypeptidase regulatory-like domain-containing protein" evidence="1">
    <location>
        <begin position="30"/>
        <end position="232"/>
    </location>
</feature>
<evidence type="ECO:0000313" key="2">
    <source>
        <dbReference type="EMBL" id="MFC0221982.1"/>
    </source>
</evidence>
<name>A0ABV6DZ22_9ACTN</name>
<evidence type="ECO:0000313" key="3">
    <source>
        <dbReference type="Proteomes" id="UP001589698"/>
    </source>
</evidence>
<feature type="signal peptide" evidence="1">
    <location>
        <begin position="1"/>
        <end position="29"/>
    </location>
</feature>
<sequence>MRITRLIAGTVSAGLLGVTPLAIQAPAHADGQTYTPVVNVKLNISDSPYEAPYMAGGGFYVSGDITDPSGVEHPSGGQALLQVSTASNPTWTTIATDDSPGFLFFDGGFTFTENAQYKVVFTGSTAQGSWDDSYVAGESVAIAAPVTRKVKISNPKGTVLKGKITPGYGKSPIKVQKKVGKKWKKFRTFKTDKKGGFRFSLPAPSRGKWIWKVTVPGNKKYTAWTNAYTTYR</sequence>
<dbReference type="EMBL" id="JBHLXH010000001">
    <property type="protein sequence ID" value="MFC0221982.1"/>
    <property type="molecule type" value="Genomic_DNA"/>
</dbReference>
<proteinExistence type="predicted"/>
<keyword evidence="3" id="KW-1185">Reference proteome</keyword>
<reference evidence="2 3" key="1">
    <citation type="submission" date="2024-09" db="EMBL/GenBank/DDBJ databases">
        <authorList>
            <person name="Sun Q."/>
            <person name="Mori K."/>
        </authorList>
    </citation>
    <scope>NUCLEOTIDE SEQUENCE [LARGE SCALE GENOMIC DNA]</scope>
    <source>
        <strain evidence="2 3">CCM 8654</strain>
    </source>
</reference>
<accession>A0ABV6DZ22</accession>
<evidence type="ECO:0000256" key="1">
    <source>
        <dbReference type="SAM" id="SignalP"/>
    </source>
</evidence>
<gene>
    <name evidence="2" type="ORF">ACFFJG_05775</name>
</gene>
<evidence type="ECO:0008006" key="4">
    <source>
        <dbReference type="Google" id="ProtNLM"/>
    </source>
</evidence>
<organism evidence="2 3">
    <name type="scientific">Nocardioides zeicaulis</name>
    <dbReference type="NCBI Taxonomy" id="1776857"/>
    <lineage>
        <taxon>Bacteria</taxon>
        <taxon>Bacillati</taxon>
        <taxon>Actinomycetota</taxon>
        <taxon>Actinomycetes</taxon>
        <taxon>Propionibacteriales</taxon>
        <taxon>Nocardioidaceae</taxon>
        <taxon>Nocardioides</taxon>
    </lineage>
</organism>
<comment type="caution">
    <text evidence="2">The sequence shown here is derived from an EMBL/GenBank/DDBJ whole genome shotgun (WGS) entry which is preliminary data.</text>
</comment>
<dbReference type="Proteomes" id="UP001589698">
    <property type="component" value="Unassembled WGS sequence"/>
</dbReference>